<keyword evidence="1" id="KW-0732">Signal</keyword>
<evidence type="ECO:0000313" key="3">
    <source>
        <dbReference type="EMBL" id="RYJ45748.1"/>
    </source>
</evidence>
<dbReference type="GO" id="GO:0044384">
    <property type="term" value="C:host outer membrane"/>
    <property type="evidence" value="ECO:0007669"/>
    <property type="project" value="InterPro"/>
</dbReference>
<accession>A0A444WIQ3</accession>
<evidence type="ECO:0000256" key="1">
    <source>
        <dbReference type="SAM" id="SignalP"/>
    </source>
</evidence>
<dbReference type="InterPro" id="IPR000758">
    <property type="entry name" value="Enterovir_OMP"/>
</dbReference>
<evidence type="ECO:0000259" key="2">
    <source>
        <dbReference type="Pfam" id="PF13568"/>
    </source>
</evidence>
<reference evidence="3 4" key="1">
    <citation type="submission" date="2014-12" db="EMBL/GenBank/DDBJ databases">
        <title>Genome sequence of Flavobacterium beibuense RSKm HC5.</title>
        <authorList>
            <person name="Kim J.F."/>
            <person name="Song J.Y."/>
            <person name="Kwak M.-J."/>
            <person name="Lee S.-W."/>
        </authorList>
    </citation>
    <scope>NUCLEOTIDE SEQUENCE [LARGE SCALE GENOMIC DNA]</scope>
    <source>
        <strain evidence="3 4">RSKm HC5</strain>
    </source>
</reference>
<organism evidence="3 4">
    <name type="scientific">Flavobacterium beibuense</name>
    <dbReference type="NCBI Taxonomy" id="657326"/>
    <lineage>
        <taxon>Bacteria</taxon>
        <taxon>Pseudomonadati</taxon>
        <taxon>Bacteroidota</taxon>
        <taxon>Flavobacteriia</taxon>
        <taxon>Flavobacteriales</taxon>
        <taxon>Flavobacteriaceae</taxon>
        <taxon>Flavobacterium</taxon>
    </lineage>
</organism>
<keyword evidence="4" id="KW-1185">Reference proteome</keyword>
<dbReference type="AlphaFoldDB" id="A0A444WIQ3"/>
<dbReference type="InterPro" id="IPR025665">
    <property type="entry name" value="Beta-barrel_OMP_2"/>
</dbReference>
<dbReference type="Pfam" id="PF13568">
    <property type="entry name" value="OMP_b-brl_2"/>
    <property type="match status" value="1"/>
</dbReference>
<dbReference type="EMBL" id="JUIW01000001">
    <property type="protein sequence ID" value="RYJ45748.1"/>
    <property type="molecule type" value="Genomic_DNA"/>
</dbReference>
<feature type="domain" description="Outer membrane protein beta-barrel" evidence="2">
    <location>
        <begin position="33"/>
        <end position="189"/>
    </location>
</feature>
<comment type="caution">
    <text evidence="3">The sequence shown here is derived from an EMBL/GenBank/DDBJ whole genome shotgun (WGS) entry which is preliminary data.</text>
</comment>
<name>A0A444WIQ3_9FLAO</name>
<gene>
    <name evidence="3" type="ORF">NU09_0340</name>
</gene>
<evidence type="ECO:0000313" key="4">
    <source>
        <dbReference type="Proteomes" id="UP000289775"/>
    </source>
</evidence>
<sequence>MKKMKKLIKLFSVGFLFLGAVSTVNAQTNDSFTPKFGIKGGVNFATVSGDDFDSPDSRTSFHVGALVEFPLTEMFSLQAEALYSGQGFETDVDGGIFGGDGKVEYQLDYINVPVLAKVYILDGLSIEAGPQFGFKVNEEIDAEANADDGDLNVDEAEDFDFGVAAGLTFETPMGLFATGRYTQGFTDIVNNRDVKNSVFQIGIGYKF</sequence>
<feature type="signal peptide" evidence="1">
    <location>
        <begin position="1"/>
        <end position="26"/>
    </location>
</feature>
<dbReference type="PROSITE" id="PS00695">
    <property type="entry name" value="ENT_VIR_OMP_2"/>
    <property type="match status" value="1"/>
</dbReference>
<feature type="chain" id="PRO_5019373190" evidence="1">
    <location>
        <begin position="27"/>
        <end position="207"/>
    </location>
</feature>
<protein>
    <submittedName>
        <fullName evidence="3">OMP_b-brl_2 multi-domain protein</fullName>
    </submittedName>
</protein>
<dbReference type="Proteomes" id="UP000289775">
    <property type="component" value="Unassembled WGS sequence"/>
</dbReference>
<proteinExistence type="predicted"/>